<comment type="pathway">
    <text evidence="2">Secondary metabolite biosynthesis.</text>
</comment>
<evidence type="ECO:0000256" key="9">
    <source>
        <dbReference type="PIRSR" id="PIRSR602401-1"/>
    </source>
</evidence>
<evidence type="ECO:0000313" key="12">
    <source>
        <dbReference type="EMBL" id="KAF9463048.1"/>
    </source>
</evidence>
<name>A0A9P5Y689_9AGAR</name>
<proteinExistence type="inferred from homology"/>
<dbReference type="SUPFAM" id="SSF48264">
    <property type="entry name" value="Cytochrome P450"/>
    <property type="match status" value="1"/>
</dbReference>
<dbReference type="InterPro" id="IPR017972">
    <property type="entry name" value="Cyt_P450_CS"/>
</dbReference>
<keyword evidence="4 9" id="KW-0349">Heme</keyword>
<comment type="caution">
    <text evidence="12">The sequence shown here is derived from an EMBL/GenBank/DDBJ whole genome shotgun (WGS) entry which is preliminary data.</text>
</comment>
<comment type="similarity">
    <text evidence="3 10">Belongs to the cytochrome P450 family.</text>
</comment>
<feature type="binding site" description="axial binding residue" evidence="9">
    <location>
        <position position="431"/>
    </location>
    <ligand>
        <name>heme</name>
        <dbReference type="ChEBI" id="CHEBI:30413"/>
    </ligand>
    <ligandPart>
        <name>Fe</name>
        <dbReference type="ChEBI" id="CHEBI:18248"/>
    </ligandPart>
</feature>
<dbReference type="Proteomes" id="UP000807353">
    <property type="component" value="Unassembled WGS sequence"/>
</dbReference>
<protein>
    <submittedName>
        <fullName evidence="12">Cytochrome P450</fullName>
    </submittedName>
</protein>
<dbReference type="Pfam" id="PF00067">
    <property type="entry name" value="p450"/>
    <property type="match status" value="1"/>
</dbReference>
<gene>
    <name evidence="12" type="ORF">BDZ94DRAFT_1362980</name>
</gene>
<evidence type="ECO:0000313" key="13">
    <source>
        <dbReference type="Proteomes" id="UP000807353"/>
    </source>
</evidence>
<feature type="signal peptide" evidence="11">
    <location>
        <begin position="1"/>
        <end position="15"/>
    </location>
</feature>
<sequence>MFMFALLLFVTIVWLKPGSKKHIPFPPGPPADPLIGHLRIIPSNNQETFFYELGKKYGDIIYLNILGRSIVVLNSARAAVDLLEKRSSNYSDRVDFPIYKLAGYTKSLVFMKYGKDFQFHRRMFQQYFSKNGCIPYRPLQACEAHVLVQNLVSQPEHKENHFLHFATALIMRITYGHRITTNDDPYLRIAESINFAASNCGPPGGTPVDVFPILRYFPSWFPGAYYAGFARSQKALVARQHEFPYTEVEKHIEKGAALPSFVAENIEMMRREGVEGPQRIQHIQGAAATIYTAGAETTSSTLSFFCLALVLHPNSQLKAQAEIDEIVGSERLPEMSDRPSLPYLECLLQETLRLMDASSTSIPHRSLADDIYNGMFIPKGSIVIANTRAITLDERVYSNPHVFNPTRFLAKPQGLGEPHPVGPFGFGRRICPGRHFADDSLWIAMATILATLSISRATDSEGGEIIPDVRVETGITSHPKPFPCDIKFRTSRWASLITQRVNSY</sequence>
<evidence type="ECO:0000256" key="1">
    <source>
        <dbReference type="ARBA" id="ARBA00001971"/>
    </source>
</evidence>
<dbReference type="InterPro" id="IPR002401">
    <property type="entry name" value="Cyt_P450_E_grp-I"/>
</dbReference>
<dbReference type="PROSITE" id="PS00086">
    <property type="entry name" value="CYTOCHROME_P450"/>
    <property type="match status" value="1"/>
</dbReference>
<evidence type="ECO:0000256" key="2">
    <source>
        <dbReference type="ARBA" id="ARBA00005179"/>
    </source>
</evidence>
<dbReference type="InterPro" id="IPR001128">
    <property type="entry name" value="Cyt_P450"/>
</dbReference>
<dbReference type="Gene3D" id="1.10.630.10">
    <property type="entry name" value="Cytochrome P450"/>
    <property type="match status" value="1"/>
</dbReference>
<dbReference type="GO" id="GO:0005506">
    <property type="term" value="F:iron ion binding"/>
    <property type="evidence" value="ECO:0007669"/>
    <property type="project" value="InterPro"/>
</dbReference>
<accession>A0A9P5Y689</accession>
<dbReference type="PANTHER" id="PTHR46300">
    <property type="entry name" value="P450, PUTATIVE (EUROFUNG)-RELATED-RELATED"/>
    <property type="match status" value="1"/>
</dbReference>
<reference evidence="12" key="1">
    <citation type="submission" date="2020-11" db="EMBL/GenBank/DDBJ databases">
        <authorList>
            <consortium name="DOE Joint Genome Institute"/>
            <person name="Ahrendt S."/>
            <person name="Riley R."/>
            <person name="Andreopoulos W."/>
            <person name="Labutti K."/>
            <person name="Pangilinan J."/>
            <person name="Ruiz-Duenas F.J."/>
            <person name="Barrasa J.M."/>
            <person name="Sanchez-Garcia M."/>
            <person name="Camarero S."/>
            <person name="Miyauchi S."/>
            <person name="Serrano A."/>
            <person name="Linde D."/>
            <person name="Babiker R."/>
            <person name="Drula E."/>
            <person name="Ayuso-Fernandez I."/>
            <person name="Pacheco R."/>
            <person name="Padilla G."/>
            <person name="Ferreira P."/>
            <person name="Barriuso J."/>
            <person name="Kellner H."/>
            <person name="Castanera R."/>
            <person name="Alfaro M."/>
            <person name="Ramirez L."/>
            <person name="Pisabarro A.G."/>
            <person name="Kuo A."/>
            <person name="Tritt A."/>
            <person name="Lipzen A."/>
            <person name="He G."/>
            <person name="Yan M."/>
            <person name="Ng V."/>
            <person name="Cullen D."/>
            <person name="Martin F."/>
            <person name="Rosso M.-N."/>
            <person name="Henrissat B."/>
            <person name="Hibbett D."/>
            <person name="Martinez A.T."/>
            <person name="Grigoriev I.V."/>
        </authorList>
    </citation>
    <scope>NUCLEOTIDE SEQUENCE</scope>
    <source>
        <strain evidence="12">CBS 247.69</strain>
    </source>
</reference>
<evidence type="ECO:0000256" key="4">
    <source>
        <dbReference type="ARBA" id="ARBA00022617"/>
    </source>
</evidence>
<keyword evidence="7 9" id="KW-0408">Iron</keyword>
<evidence type="ECO:0000256" key="10">
    <source>
        <dbReference type="RuleBase" id="RU000461"/>
    </source>
</evidence>
<dbReference type="GO" id="GO:0020037">
    <property type="term" value="F:heme binding"/>
    <property type="evidence" value="ECO:0007669"/>
    <property type="project" value="InterPro"/>
</dbReference>
<evidence type="ECO:0000256" key="8">
    <source>
        <dbReference type="ARBA" id="ARBA00023033"/>
    </source>
</evidence>
<evidence type="ECO:0000256" key="6">
    <source>
        <dbReference type="ARBA" id="ARBA00023002"/>
    </source>
</evidence>
<keyword evidence="8 10" id="KW-0503">Monooxygenase</keyword>
<keyword evidence="11" id="KW-0732">Signal</keyword>
<feature type="chain" id="PRO_5040438765" evidence="11">
    <location>
        <begin position="16"/>
        <end position="504"/>
    </location>
</feature>
<evidence type="ECO:0000256" key="7">
    <source>
        <dbReference type="ARBA" id="ARBA00023004"/>
    </source>
</evidence>
<keyword evidence="6 10" id="KW-0560">Oxidoreductase</keyword>
<dbReference type="InterPro" id="IPR036396">
    <property type="entry name" value="Cyt_P450_sf"/>
</dbReference>
<evidence type="ECO:0000256" key="11">
    <source>
        <dbReference type="SAM" id="SignalP"/>
    </source>
</evidence>
<dbReference type="GO" id="GO:0016705">
    <property type="term" value="F:oxidoreductase activity, acting on paired donors, with incorporation or reduction of molecular oxygen"/>
    <property type="evidence" value="ECO:0007669"/>
    <property type="project" value="InterPro"/>
</dbReference>
<dbReference type="AlphaFoldDB" id="A0A9P5Y689"/>
<dbReference type="PRINTS" id="PR00463">
    <property type="entry name" value="EP450I"/>
</dbReference>
<dbReference type="PRINTS" id="PR00385">
    <property type="entry name" value="P450"/>
</dbReference>
<dbReference type="EMBL" id="MU150266">
    <property type="protein sequence ID" value="KAF9463048.1"/>
    <property type="molecule type" value="Genomic_DNA"/>
</dbReference>
<dbReference type="CDD" id="cd11065">
    <property type="entry name" value="CYP64-like"/>
    <property type="match status" value="1"/>
</dbReference>
<keyword evidence="5 9" id="KW-0479">Metal-binding</keyword>
<evidence type="ECO:0000256" key="3">
    <source>
        <dbReference type="ARBA" id="ARBA00010617"/>
    </source>
</evidence>
<dbReference type="PANTHER" id="PTHR46300:SF5">
    <property type="entry name" value="CYTOCHROME P450"/>
    <property type="match status" value="1"/>
</dbReference>
<keyword evidence="13" id="KW-1185">Reference proteome</keyword>
<dbReference type="GO" id="GO:0004497">
    <property type="term" value="F:monooxygenase activity"/>
    <property type="evidence" value="ECO:0007669"/>
    <property type="project" value="UniProtKB-KW"/>
</dbReference>
<comment type="cofactor">
    <cofactor evidence="1 9">
        <name>heme</name>
        <dbReference type="ChEBI" id="CHEBI:30413"/>
    </cofactor>
</comment>
<evidence type="ECO:0000256" key="5">
    <source>
        <dbReference type="ARBA" id="ARBA00022723"/>
    </source>
</evidence>
<dbReference type="OrthoDB" id="2789670at2759"/>
<dbReference type="InterPro" id="IPR050364">
    <property type="entry name" value="Cytochrome_P450_fung"/>
</dbReference>
<organism evidence="12 13">
    <name type="scientific">Collybia nuda</name>
    <dbReference type="NCBI Taxonomy" id="64659"/>
    <lineage>
        <taxon>Eukaryota</taxon>
        <taxon>Fungi</taxon>
        <taxon>Dikarya</taxon>
        <taxon>Basidiomycota</taxon>
        <taxon>Agaricomycotina</taxon>
        <taxon>Agaricomycetes</taxon>
        <taxon>Agaricomycetidae</taxon>
        <taxon>Agaricales</taxon>
        <taxon>Tricholomatineae</taxon>
        <taxon>Clitocybaceae</taxon>
        <taxon>Collybia</taxon>
    </lineage>
</organism>